<reference evidence="1 2" key="1">
    <citation type="submission" date="2024-08" db="EMBL/GenBank/DDBJ databases">
        <authorList>
            <person name="Cucini C."/>
            <person name="Frati F."/>
        </authorList>
    </citation>
    <scope>NUCLEOTIDE SEQUENCE [LARGE SCALE GENOMIC DNA]</scope>
</reference>
<dbReference type="EMBL" id="CAXLJM020000001">
    <property type="protein sequence ID" value="CAL8068032.1"/>
    <property type="molecule type" value="Genomic_DNA"/>
</dbReference>
<dbReference type="Proteomes" id="UP001642540">
    <property type="component" value="Unassembled WGS sequence"/>
</dbReference>
<accession>A0ABP1PHJ8</accession>
<proteinExistence type="predicted"/>
<gene>
    <name evidence="1" type="ORF">ODALV1_LOCUS77</name>
</gene>
<organism evidence="1 2">
    <name type="scientific">Orchesella dallaii</name>
    <dbReference type="NCBI Taxonomy" id="48710"/>
    <lineage>
        <taxon>Eukaryota</taxon>
        <taxon>Metazoa</taxon>
        <taxon>Ecdysozoa</taxon>
        <taxon>Arthropoda</taxon>
        <taxon>Hexapoda</taxon>
        <taxon>Collembola</taxon>
        <taxon>Entomobryomorpha</taxon>
        <taxon>Entomobryoidea</taxon>
        <taxon>Orchesellidae</taxon>
        <taxon>Orchesellinae</taxon>
        <taxon>Orchesella</taxon>
    </lineage>
</organism>
<sequence>MCECWNLDVNGRPSFTEISSFFQSLSDEAYSANYDQHRQPTSPKMDDIVVIRNTTLSNKDKQIVKELSPFYSSTPGRFGKKTTTTSLLRLPSKMGQLGALYTQTCCGFITPVMMHQQIPQQPLLHLTSTTKTST</sequence>
<evidence type="ECO:0000313" key="1">
    <source>
        <dbReference type="EMBL" id="CAL8068032.1"/>
    </source>
</evidence>
<protein>
    <submittedName>
        <fullName evidence="1">Uncharacterized protein</fullName>
    </submittedName>
</protein>
<comment type="caution">
    <text evidence="1">The sequence shown here is derived from an EMBL/GenBank/DDBJ whole genome shotgun (WGS) entry which is preliminary data.</text>
</comment>
<name>A0ABP1PHJ8_9HEXA</name>
<keyword evidence="2" id="KW-1185">Reference proteome</keyword>
<evidence type="ECO:0000313" key="2">
    <source>
        <dbReference type="Proteomes" id="UP001642540"/>
    </source>
</evidence>